<proteinExistence type="predicted"/>
<dbReference type="InterPro" id="IPR050469">
    <property type="entry name" value="Diguanylate_Cyclase"/>
</dbReference>
<organism evidence="6 7">
    <name type="scientific">Veronia pacifica</name>
    <dbReference type="NCBI Taxonomy" id="1080227"/>
    <lineage>
        <taxon>Bacteria</taxon>
        <taxon>Pseudomonadati</taxon>
        <taxon>Pseudomonadota</taxon>
        <taxon>Gammaproteobacteria</taxon>
        <taxon>Vibrionales</taxon>
        <taxon>Vibrionaceae</taxon>
        <taxon>Veronia</taxon>
    </lineage>
</organism>
<dbReference type="PROSITE" id="PS50887">
    <property type="entry name" value="GGDEF"/>
    <property type="match status" value="1"/>
</dbReference>
<dbReference type="Pfam" id="PF00990">
    <property type="entry name" value="GGDEF"/>
    <property type="match status" value="1"/>
</dbReference>
<dbReference type="Gene3D" id="3.30.70.270">
    <property type="match status" value="1"/>
</dbReference>
<dbReference type="InterPro" id="IPR043128">
    <property type="entry name" value="Rev_trsase/Diguanyl_cyclase"/>
</dbReference>
<evidence type="ECO:0000256" key="3">
    <source>
        <dbReference type="ARBA" id="ARBA00034247"/>
    </source>
</evidence>
<dbReference type="STRING" id="1080227.A8L45_09835"/>
<dbReference type="FunFam" id="3.30.70.270:FF:000001">
    <property type="entry name" value="Diguanylate cyclase domain protein"/>
    <property type="match status" value="1"/>
</dbReference>
<evidence type="ECO:0000259" key="5">
    <source>
        <dbReference type="PROSITE" id="PS50887"/>
    </source>
</evidence>
<evidence type="ECO:0000256" key="2">
    <source>
        <dbReference type="ARBA" id="ARBA00012528"/>
    </source>
</evidence>
<keyword evidence="7" id="KW-1185">Reference proteome</keyword>
<dbReference type="SMART" id="SM00267">
    <property type="entry name" value="GGDEF"/>
    <property type="match status" value="1"/>
</dbReference>
<feature type="coiled-coil region" evidence="4">
    <location>
        <begin position="345"/>
        <end position="372"/>
    </location>
</feature>
<dbReference type="EC" id="2.7.7.65" evidence="2"/>
<dbReference type="Gene3D" id="3.30.450.40">
    <property type="match status" value="1"/>
</dbReference>
<evidence type="ECO:0000256" key="4">
    <source>
        <dbReference type="SAM" id="Coils"/>
    </source>
</evidence>
<protein>
    <recommendedName>
        <fullName evidence="2">diguanylate cyclase</fullName>
        <ecNumber evidence="2">2.7.7.65</ecNumber>
    </recommendedName>
</protein>
<dbReference type="Proteomes" id="UP000094936">
    <property type="component" value="Unassembled WGS sequence"/>
</dbReference>
<dbReference type="EMBL" id="LYBM01000015">
    <property type="protein sequence ID" value="ODA33504.1"/>
    <property type="molecule type" value="Genomic_DNA"/>
</dbReference>
<comment type="catalytic activity">
    <reaction evidence="3">
        <text>2 GTP = 3',3'-c-di-GMP + 2 diphosphate</text>
        <dbReference type="Rhea" id="RHEA:24898"/>
        <dbReference type="ChEBI" id="CHEBI:33019"/>
        <dbReference type="ChEBI" id="CHEBI:37565"/>
        <dbReference type="ChEBI" id="CHEBI:58805"/>
        <dbReference type="EC" id="2.7.7.65"/>
    </reaction>
</comment>
<reference evidence="6 7" key="1">
    <citation type="submission" date="2016-05" db="EMBL/GenBank/DDBJ databases">
        <title>Genomic Taxonomy of the Vibrionaceae.</title>
        <authorList>
            <person name="Gomez-Gil B."/>
            <person name="Enciso-Ibarra J."/>
        </authorList>
    </citation>
    <scope>NUCLEOTIDE SEQUENCE [LARGE SCALE GENOMIC DNA]</scope>
    <source>
        <strain evidence="6 7">CAIM 1920</strain>
    </source>
</reference>
<feature type="domain" description="GGDEF" evidence="5">
    <location>
        <begin position="400"/>
        <end position="535"/>
    </location>
</feature>
<dbReference type="SUPFAM" id="SSF55073">
    <property type="entry name" value="Nucleotide cyclase"/>
    <property type="match status" value="1"/>
</dbReference>
<gene>
    <name evidence="6" type="ORF">A8L45_09835</name>
</gene>
<dbReference type="CDD" id="cd01949">
    <property type="entry name" value="GGDEF"/>
    <property type="match status" value="1"/>
</dbReference>
<dbReference type="InterPro" id="IPR000160">
    <property type="entry name" value="GGDEF_dom"/>
</dbReference>
<dbReference type="AlphaFoldDB" id="A0A1C3EJU5"/>
<evidence type="ECO:0000256" key="1">
    <source>
        <dbReference type="ARBA" id="ARBA00001946"/>
    </source>
</evidence>
<dbReference type="InterPro" id="IPR029787">
    <property type="entry name" value="Nucleotide_cyclase"/>
</dbReference>
<dbReference type="OrthoDB" id="9803824at2"/>
<dbReference type="GO" id="GO:1902201">
    <property type="term" value="P:negative regulation of bacterial-type flagellum-dependent cell motility"/>
    <property type="evidence" value="ECO:0007669"/>
    <property type="project" value="TreeGrafter"/>
</dbReference>
<dbReference type="RefSeq" id="WP_068901738.1">
    <property type="nucleotide sequence ID" value="NZ_JBHUIF010000009.1"/>
</dbReference>
<dbReference type="GO" id="GO:0005886">
    <property type="term" value="C:plasma membrane"/>
    <property type="evidence" value="ECO:0007669"/>
    <property type="project" value="TreeGrafter"/>
</dbReference>
<dbReference type="GO" id="GO:0052621">
    <property type="term" value="F:diguanylate cyclase activity"/>
    <property type="evidence" value="ECO:0007669"/>
    <property type="project" value="UniProtKB-EC"/>
</dbReference>
<comment type="cofactor">
    <cofactor evidence="1">
        <name>Mg(2+)</name>
        <dbReference type="ChEBI" id="CHEBI:18420"/>
    </cofactor>
</comment>
<dbReference type="PANTHER" id="PTHR45138:SF9">
    <property type="entry name" value="DIGUANYLATE CYCLASE DGCM-RELATED"/>
    <property type="match status" value="1"/>
</dbReference>
<keyword evidence="4" id="KW-0175">Coiled coil</keyword>
<dbReference type="InterPro" id="IPR029016">
    <property type="entry name" value="GAF-like_dom_sf"/>
</dbReference>
<sequence>MQILDHSDCLKLNVRLQSQTNIGDLCTVFSLEASQLFHVSELHFFVASECINYWSLEFEMQLGREQRHSPPLQLSAKQITRFKEQLASLEDCDQGIIEHNEHDWFIPIRAQGKTYGAIHLRVVGEKPQEEQVLQHLAQVTSSNFANVIIREHFMLEQSQHKGTSKRLEKSLDDKSRLLEQLQTLHKISQRLWHAKSLDNMLYTAVYECVKALDFDRMAIFILNTHTGLVRGTYGTDPHGNITNEHSYVASLNDHPIARRTLEQKQLIAITEDTKLTHNNQDVGFGWNAFISLWDGHEPMGWIACDNLTEGTRLKDYHHQILKMLGVAVSQHLIHQRSQGELKSLNQSLEQRVAQRTTQLESANKKLEKLSREDSLTGLLNRRAFEEQFEIEWRRAARHNLPVTMLVVDIDYFKQYNDLYGHQAGDKCLRRVAQALKKVERRAGAISARYGGEEFILLLPGCDLASAKVVADQACKNICSLNIKHEKSQVTDVVSVSIGGKTVQPGKYDSASALFLEADAALYEAKGMGKNQAFVV</sequence>
<dbReference type="GO" id="GO:0043709">
    <property type="term" value="P:cell adhesion involved in single-species biofilm formation"/>
    <property type="evidence" value="ECO:0007669"/>
    <property type="project" value="TreeGrafter"/>
</dbReference>
<comment type="caution">
    <text evidence="6">The sequence shown here is derived from an EMBL/GenBank/DDBJ whole genome shotgun (WGS) entry which is preliminary data.</text>
</comment>
<dbReference type="SUPFAM" id="SSF55781">
    <property type="entry name" value="GAF domain-like"/>
    <property type="match status" value="1"/>
</dbReference>
<accession>A0A1C3EJU5</accession>
<name>A0A1C3EJU5_9GAMM</name>
<evidence type="ECO:0000313" key="6">
    <source>
        <dbReference type="EMBL" id="ODA33504.1"/>
    </source>
</evidence>
<dbReference type="PANTHER" id="PTHR45138">
    <property type="entry name" value="REGULATORY COMPONENTS OF SENSORY TRANSDUCTION SYSTEM"/>
    <property type="match status" value="1"/>
</dbReference>
<dbReference type="NCBIfam" id="TIGR00254">
    <property type="entry name" value="GGDEF"/>
    <property type="match status" value="1"/>
</dbReference>
<evidence type="ECO:0000313" key="7">
    <source>
        <dbReference type="Proteomes" id="UP000094936"/>
    </source>
</evidence>